<sequence length="129" mass="15351">MRHMIYFPDKIIIPEGNKKHLFDINEVKFIKADRYYVNVFCFSKKVLIRITMKKLEELLPTIFVRVSKSVIINVRHIVRIEESKLSCCVILTGEIEQQVSEKYKGEFDNYFTKNVQFILNSPETFKNQN</sequence>
<dbReference type="PANTHER" id="PTHR37299">
    <property type="entry name" value="TRANSCRIPTIONAL REGULATOR-RELATED"/>
    <property type="match status" value="1"/>
</dbReference>
<feature type="domain" description="HTH LytTR-type" evidence="1">
    <location>
        <begin position="11"/>
        <end position="100"/>
    </location>
</feature>
<evidence type="ECO:0000313" key="3">
    <source>
        <dbReference type="Proteomes" id="UP000266067"/>
    </source>
</evidence>
<dbReference type="Pfam" id="PF04397">
    <property type="entry name" value="LytTR"/>
    <property type="match status" value="1"/>
</dbReference>
<evidence type="ECO:0000259" key="1">
    <source>
        <dbReference type="PROSITE" id="PS50930"/>
    </source>
</evidence>
<dbReference type="PANTHER" id="PTHR37299:SF1">
    <property type="entry name" value="STAGE 0 SPORULATION PROTEIN A HOMOLOG"/>
    <property type="match status" value="1"/>
</dbReference>
<dbReference type="GO" id="GO:0003677">
    <property type="term" value="F:DNA binding"/>
    <property type="evidence" value="ECO:0007669"/>
    <property type="project" value="InterPro"/>
</dbReference>
<name>A0A3A1N4R3_9FLAO</name>
<dbReference type="AlphaFoldDB" id="A0A3A1N4R3"/>
<dbReference type="EMBL" id="QXFH01000076">
    <property type="protein sequence ID" value="RIV31576.1"/>
    <property type="molecule type" value="Genomic_DNA"/>
</dbReference>
<dbReference type="PROSITE" id="PS50930">
    <property type="entry name" value="HTH_LYTTR"/>
    <property type="match status" value="1"/>
</dbReference>
<evidence type="ECO:0000313" key="2">
    <source>
        <dbReference type="EMBL" id="RIV31576.1"/>
    </source>
</evidence>
<dbReference type="InterPro" id="IPR007492">
    <property type="entry name" value="LytTR_DNA-bd_dom"/>
</dbReference>
<keyword evidence="3" id="KW-1185">Reference proteome</keyword>
<dbReference type="InterPro" id="IPR046947">
    <property type="entry name" value="LytR-like"/>
</dbReference>
<dbReference type="SMART" id="SM00850">
    <property type="entry name" value="LytTR"/>
    <property type="match status" value="1"/>
</dbReference>
<dbReference type="GO" id="GO:0000156">
    <property type="term" value="F:phosphorelay response regulator activity"/>
    <property type="evidence" value="ECO:0007669"/>
    <property type="project" value="InterPro"/>
</dbReference>
<dbReference type="Proteomes" id="UP000266067">
    <property type="component" value="Unassembled WGS sequence"/>
</dbReference>
<organism evidence="2 3">
    <name type="scientific">Flagellimonas lutimaris</name>
    <dbReference type="NCBI Taxonomy" id="475082"/>
    <lineage>
        <taxon>Bacteria</taxon>
        <taxon>Pseudomonadati</taxon>
        <taxon>Bacteroidota</taxon>
        <taxon>Flavobacteriia</taxon>
        <taxon>Flavobacteriales</taxon>
        <taxon>Flavobacteriaceae</taxon>
        <taxon>Flagellimonas</taxon>
    </lineage>
</organism>
<accession>A0A3A1N4R3</accession>
<protein>
    <submittedName>
        <fullName evidence="2">LytTR family transcriptional regulator</fullName>
    </submittedName>
</protein>
<proteinExistence type="predicted"/>
<dbReference type="Gene3D" id="2.40.50.1020">
    <property type="entry name" value="LytTr DNA-binding domain"/>
    <property type="match status" value="1"/>
</dbReference>
<comment type="caution">
    <text evidence="2">The sequence shown here is derived from an EMBL/GenBank/DDBJ whole genome shotgun (WGS) entry which is preliminary data.</text>
</comment>
<dbReference type="OrthoDB" id="1446763at2"/>
<gene>
    <name evidence="2" type="ORF">D2V08_14120</name>
</gene>
<reference evidence="2 3" key="1">
    <citation type="submission" date="2018-08" db="EMBL/GenBank/DDBJ databases">
        <title>Proposal of Muricauda 72 sp.nov. and Muricauda NH166 sp.nov., isolated from seawater.</title>
        <authorList>
            <person name="Cheng H."/>
            <person name="Wu Y.-H."/>
            <person name="Guo L.-L."/>
            <person name="Xu X.-W."/>
        </authorList>
    </citation>
    <scope>NUCLEOTIDE SEQUENCE [LARGE SCALE GENOMIC DNA]</scope>
    <source>
        <strain evidence="2 3">KCTC 22173</strain>
    </source>
</reference>